<evidence type="ECO:0000256" key="1">
    <source>
        <dbReference type="SAM" id="Coils"/>
    </source>
</evidence>
<gene>
    <name evidence="2" type="ORF">NZ698_09940</name>
</gene>
<keyword evidence="3" id="KW-1185">Reference proteome</keyword>
<dbReference type="Proteomes" id="UP001208649">
    <property type="component" value="Unassembled WGS sequence"/>
</dbReference>
<name>A0ABT2W5N7_9FLAO</name>
<sequence>MKDFDLEKLERKNIYEVPENMFENIQGRVLGKVSDFDLDNLERKNIYKIPENMFEEIQMKVVGTVTDFDLEKLERKNIYKVSDHLFESIQENVMKELNSDRKAPIFKLNWGYAAAASLALIFGSTFLYNSYSDSNGNQTSTQSFASDDTPKKESEIAYETLKSDLTSVENNNQTIDNQQTNQQIKTVAYVPEKTEAKPQTVKPVSKKTEAQMTEYLDSFSNSEIAELANNSTQDVYLDLYN</sequence>
<evidence type="ECO:0000313" key="3">
    <source>
        <dbReference type="Proteomes" id="UP001208649"/>
    </source>
</evidence>
<reference evidence="3" key="1">
    <citation type="submission" date="2023-07" db="EMBL/GenBank/DDBJ databases">
        <title>Chryseobacterium sp. strain PBS4-4 Genome sequencing and assembly.</title>
        <authorList>
            <person name="Jung Y."/>
        </authorList>
    </citation>
    <scope>NUCLEOTIDE SEQUENCE [LARGE SCALE GENOMIC DNA]</scope>
    <source>
        <strain evidence="3">PBS4-4</strain>
    </source>
</reference>
<dbReference type="RefSeq" id="WP_263002957.1">
    <property type="nucleotide sequence ID" value="NZ_JAOTEM010000002.1"/>
</dbReference>
<evidence type="ECO:0000313" key="2">
    <source>
        <dbReference type="EMBL" id="MCU7617517.1"/>
    </source>
</evidence>
<feature type="coiled-coil region" evidence="1">
    <location>
        <begin position="151"/>
        <end position="178"/>
    </location>
</feature>
<protein>
    <submittedName>
        <fullName evidence="2">Uncharacterized protein</fullName>
    </submittedName>
</protein>
<keyword evidence="1" id="KW-0175">Coiled coil</keyword>
<comment type="caution">
    <text evidence="2">The sequence shown here is derived from an EMBL/GenBank/DDBJ whole genome shotgun (WGS) entry which is preliminary data.</text>
</comment>
<organism evidence="2 3">
    <name type="scientific">Chryseobacterium edaphi</name>
    <dbReference type="NCBI Taxonomy" id="2976532"/>
    <lineage>
        <taxon>Bacteria</taxon>
        <taxon>Pseudomonadati</taxon>
        <taxon>Bacteroidota</taxon>
        <taxon>Flavobacteriia</taxon>
        <taxon>Flavobacteriales</taxon>
        <taxon>Weeksellaceae</taxon>
        <taxon>Chryseobacterium group</taxon>
        <taxon>Chryseobacterium</taxon>
    </lineage>
</organism>
<accession>A0ABT2W5N7</accession>
<proteinExistence type="predicted"/>
<dbReference type="EMBL" id="JAOTEM010000002">
    <property type="protein sequence ID" value="MCU7617517.1"/>
    <property type="molecule type" value="Genomic_DNA"/>
</dbReference>